<reference evidence="2 3" key="1">
    <citation type="submission" date="2019-07" db="EMBL/GenBank/DDBJ databases">
        <title>Whole genome shotgun sequence of Kocuria turfanensis NBRC 107627.</title>
        <authorList>
            <person name="Hosoyama A."/>
            <person name="Uohara A."/>
            <person name="Ohji S."/>
            <person name="Ichikawa N."/>
        </authorList>
    </citation>
    <scope>NUCLEOTIDE SEQUENCE [LARGE SCALE GENOMIC DNA]</scope>
    <source>
        <strain evidence="2 3">NBRC 107627</strain>
    </source>
</reference>
<evidence type="ECO:0000313" key="3">
    <source>
        <dbReference type="Proteomes" id="UP000321103"/>
    </source>
</evidence>
<evidence type="ECO:0000313" key="2">
    <source>
        <dbReference type="EMBL" id="GEO96939.1"/>
    </source>
</evidence>
<dbReference type="AlphaFoldDB" id="A0A512IGU1"/>
<name>A0A512IGU1_9MICC</name>
<comment type="caution">
    <text evidence="2">The sequence shown here is derived from an EMBL/GenBank/DDBJ whole genome shotgun (WGS) entry which is preliminary data.</text>
</comment>
<protein>
    <recommendedName>
        <fullName evidence="4">Polymer-forming cytoskeletal protein</fullName>
    </recommendedName>
</protein>
<sequence length="205" mass="21692">MIQVPARRRRSILMVLVLTGLLLTGLLLTGCSTPAETGRYSATLITQRHHVVEDGDILIGDTVVAGGTVVLEDGAEHRGSVTVLDGGARIGGRIAGDLTVLGGTAALTGTGEITGDIVVAGGSLTRDPGRWCGGASPRRPTRRRPSSAAGNPVRSPNERGGSCSGWPPWQASPVWPRAWPPARCTAPRARPRASRWSARRWVLWR</sequence>
<dbReference type="EMBL" id="BJZS01000101">
    <property type="protein sequence ID" value="GEO96939.1"/>
    <property type="molecule type" value="Genomic_DNA"/>
</dbReference>
<organism evidence="2 3">
    <name type="scientific">Kocuria turfanensis</name>
    <dbReference type="NCBI Taxonomy" id="388357"/>
    <lineage>
        <taxon>Bacteria</taxon>
        <taxon>Bacillati</taxon>
        <taxon>Actinomycetota</taxon>
        <taxon>Actinomycetes</taxon>
        <taxon>Micrococcales</taxon>
        <taxon>Micrococcaceae</taxon>
        <taxon>Kocuria</taxon>
    </lineage>
</organism>
<evidence type="ECO:0000256" key="1">
    <source>
        <dbReference type="SAM" id="MobiDB-lite"/>
    </source>
</evidence>
<feature type="region of interest" description="Disordered" evidence="1">
    <location>
        <begin position="128"/>
        <end position="166"/>
    </location>
</feature>
<gene>
    <name evidence="2" type="ORF">KTU01_30620</name>
</gene>
<dbReference type="PROSITE" id="PS51257">
    <property type="entry name" value="PROKAR_LIPOPROTEIN"/>
    <property type="match status" value="1"/>
</dbReference>
<accession>A0A512IGU1</accession>
<evidence type="ECO:0008006" key="4">
    <source>
        <dbReference type="Google" id="ProtNLM"/>
    </source>
</evidence>
<dbReference type="Proteomes" id="UP000321103">
    <property type="component" value="Unassembled WGS sequence"/>
</dbReference>
<keyword evidence="3" id="KW-1185">Reference proteome</keyword>
<proteinExistence type="predicted"/>